<dbReference type="Proteomes" id="UP000000305">
    <property type="component" value="Unassembled WGS sequence"/>
</dbReference>
<feature type="region of interest" description="Disordered" evidence="1">
    <location>
        <begin position="608"/>
        <end position="634"/>
    </location>
</feature>
<sequence>MDMRKENVQQLPNCDSASNEGSSPSKVVLGPEQAKRRLLAFAQQLNKTKENLNTDNNLQKLPNRHGILKYTYVVEGEDGEEISFPAHIIQYTKTEPQISYCENPHYAKGVFQSRKEVFDAADEDTKRIMNSIMNGTPPLYQNREFAGRYRKWYVSKKMFVGKSLEDSENMSFSTHWETDSEDESSYRDNTDYDMEFLPKPPPSLLNTTVVSKVKINKVELPFFEDDDFLTSLISSQSKVKKEIILEPSKSETKAIQEEYSAFMSSLGNINEKRVIKQEPIELPVVVSQNIEDEKEVLKESKYMQVRKSYSPNLSLENTNDKIEIRNEIKFESSQSPIALDRNFEDGVMSSEIKDNGIRKRSAPSPDWDEQWRSSRYRLSRESTSGTSPIPRKEPNTPDENSKENDWEGGKECSRLGDIDAIDGLMSDAKRISLDERLELELGIKVESEIPTTTSVLSPQSVTDQYSWNFDSCGMSTSPVKRARGFGPKAAPLGPWILHCRNRALPAAPYVPPHLQSVLYQPLVRTIPPKTEDDKANDVHREENEINKTDTQSQDLAPDQEIKKDWDKELKNLEAVASNLEVADETVLEALEEKLMQFETSNILLSGSESPTYEAKNDKTKVVKKGKRSKPPPVEFKEAGKGILVMPRISLLDEKSGNQKKAVVFADSVRPGYGTSSEDEDEHGRSPPPPVVQPVHLIETSPKKKCKKPKKEKIVGDDFDPVFDLLPPPPPPPGSPEPPQIKAMIPPSSPTLQLLSPSTAVTDALVASSPQPIESVHSRTFAALADCAARLGFSPGVWEESKSPEGGFQQLLQLVGDITKLT</sequence>
<reference evidence="2 3" key="1">
    <citation type="journal article" date="2011" name="Science">
        <title>The ecoresponsive genome of Daphnia pulex.</title>
        <authorList>
            <person name="Colbourne J.K."/>
            <person name="Pfrender M.E."/>
            <person name="Gilbert D."/>
            <person name="Thomas W.K."/>
            <person name="Tucker A."/>
            <person name="Oakley T.H."/>
            <person name="Tokishita S."/>
            <person name="Aerts A."/>
            <person name="Arnold G.J."/>
            <person name="Basu M.K."/>
            <person name="Bauer D.J."/>
            <person name="Caceres C.E."/>
            <person name="Carmel L."/>
            <person name="Casola C."/>
            <person name="Choi J.H."/>
            <person name="Detter J.C."/>
            <person name="Dong Q."/>
            <person name="Dusheyko S."/>
            <person name="Eads B.D."/>
            <person name="Frohlich T."/>
            <person name="Geiler-Samerotte K.A."/>
            <person name="Gerlach D."/>
            <person name="Hatcher P."/>
            <person name="Jogdeo S."/>
            <person name="Krijgsveld J."/>
            <person name="Kriventseva E.V."/>
            <person name="Kultz D."/>
            <person name="Laforsch C."/>
            <person name="Lindquist E."/>
            <person name="Lopez J."/>
            <person name="Manak J.R."/>
            <person name="Muller J."/>
            <person name="Pangilinan J."/>
            <person name="Patwardhan R.P."/>
            <person name="Pitluck S."/>
            <person name="Pritham E.J."/>
            <person name="Rechtsteiner A."/>
            <person name="Rho M."/>
            <person name="Rogozin I.B."/>
            <person name="Sakarya O."/>
            <person name="Salamov A."/>
            <person name="Schaack S."/>
            <person name="Shapiro H."/>
            <person name="Shiga Y."/>
            <person name="Skalitzky C."/>
            <person name="Smith Z."/>
            <person name="Souvorov A."/>
            <person name="Sung W."/>
            <person name="Tang Z."/>
            <person name="Tsuchiya D."/>
            <person name="Tu H."/>
            <person name="Vos H."/>
            <person name="Wang M."/>
            <person name="Wolf Y.I."/>
            <person name="Yamagata H."/>
            <person name="Yamada T."/>
            <person name="Ye Y."/>
            <person name="Shaw J.R."/>
            <person name="Andrews J."/>
            <person name="Crease T.J."/>
            <person name="Tang H."/>
            <person name="Lucas S.M."/>
            <person name="Robertson H.M."/>
            <person name="Bork P."/>
            <person name="Koonin E.V."/>
            <person name="Zdobnov E.M."/>
            <person name="Grigoriev I.V."/>
            <person name="Lynch M."/>
            <person name="Boore J.L."/>
        </authorList>
    </citation>
    <scope>NUCLEOTIDE SEQUENCE [LARGE SCALE GENOMIC DNA]</scope>
</reference>
<feature type="region of interest" description="Disordered" evidence="1">
    <location>
        <begin position="668"/>
        <end position="712"/>
    </location>
</feature>
<accession>E9GN20</accession>
<dbReference type="HOGENOM" id="CLU_344618_0_0_1"/>
<organism evidence="2 3">
    <name type="scientific">Daphnia pulex</name>
    <name type="common">Water flea</name>
    <dbReference type="NCBI Taxonomy" id="6669"/>
    <lineage>
        <taxon>Eukaryota</taxon>
        <taxon>Metazoa</taxon>
        <taxon>Ecdysozoa</taxon>
        <taxon>Arthropoda</taxon>
        <taxon>Crustacea</taxon>
        <taxon>Branchiopoda</taxon>
        <taxon>Diplostraca</taxon>
        <taxon>Cladocera</taxon>
        <taxon>Anomopoda</taxon>
        <taxon>Daphniidae</taxon>
        <taxon>Daphnia</taxon>
    </lineage>
</organism>
<feature type="region of interest" description="Disordered" evidence="1">
    <location>
        <begin position="528"/>
        <end position="554"/>
    </location>
</feature>
<gene>
    <name evidence="2" type="ORF">DAPPUDRAFT_245307</name>
</gene>
<dbReference type="EMBL" id="GL732554">
    <property type="protein sequence ID" value="EFX79110.1"/>
    <property type="molecule type" value="Genomic_DNA"/>
</dbReference>
<dbReference type="AlphaFoldDB" id="E9GN20"/>
<dbReference type="STRING" id="6669.E9GN20"/>
<evidence type="ECO:0000313" key="2">
    <source>
        <dbReference type="EMBL" id="EFX79110.1"/>
    </source>
</evidence>
<protein>
    <submittedName>
        <fullName evidence="2">Uncharacterized protein</fullName>
    </submittedName>
</protein>
<proteinExistence type="predicted"/>
<dbReference type="InParanoid" id="E9GN20"/>
<evidence type="ECO:0000256" key="1">
    <source>
        <dbReference type="SAM" id="MobiDB-lite"/>
    </source>
</evidence>
<feature type="region of interest" description="Disordered" evidence="1">
    <location>
        <begin position="1"/>
        <end position="27"/>
    </location>
</feature>
<feature type="compositionally biased region" description="Basic and acidic residues" evidence="1">
    <location>
        <begin position="390"/>
        <end position="411"/>
    </location>
</feature>
<feature type="compositionally biased region" description="Polar residues" evidence="1">
    <location>
        <begin position="8"/>
        <end position="25"/>
    </location>
</feature>
<keyword evidence="3" id="KW-1185">Reference proteome</keyword>
<name>E9GN20_DAPPU</name>
<evidence type="ECO:0000313" key="3">
    <source>
        <dbReference type="Proteomes" id="UP000000305"/>
    </source>
</evidence>
<dbReference type="KEGG" id="dpx:DAPPUDRAFT_245307"/>
<feature type="region of interest" description="Disordered" evidence="1">
    <location>
        <begin position="354"/>
        <end position="411"/>
    </location>
</feature>
<feature type="compositionally biased region" description="Basic and acidic residues" evidence="1">
    <location>
        <begin position="529"/>
        <end position="547"/>
    </location>
</feature>
<dbReference type="OrthoDB" id="6352593at2759"/>